<dbReference type="Pfam" id="PF14587">
    <property type="entry name" value="Glyco_hydr_30_2"/>
    <property type="match status" value="1"/>
</dbReference>
<gene>
    <name evidence="3" type="ORF">SAMN05660461_2425</name>
</gene>
<accession>A0A1T5NPI0</accession>
<feature type="domain" description="Glycosyl hydrolase family 30 beta sandwich" evidence="2">
    <location>
        <begin position="414"/>
        <end position="500"/>
    </location>
</feature>
<dbReference type="EMBL" id="FUZZ01000001">
    <property type="protein sequence ID" value="SKD02133.1"/>
    <property type="molecule type" value="Genomic_DNA"/>
</dbReference>
<dbReference type="Gene3D" id="2.60.40.1180">
    <property type="entry name" value="Golgi alpha-mannosidase II"/>
    <property type="match status" value="1"/>
</dbReference>
<keyword evidence="3" id="KW-0378">Hydrolase</keyword>
<evidence type="ECO:0000259" key="1">
    <source>
        <dbReference type="Pfam" id="PF14587"/>
    </source>
</evidence>
<feature type="domain" description="Endo-beta-1,6-galactanase-like" evidence="1">
    <location>
        <begin position="28"/>
        <end position="385"/>
    </location>
</feature>
<name>A0A1T5NPI0_9BACT</name>
<sequence>MKKIICSLPLCFVLHTASSQQSNSNVIQVNIDLHKTAQTIRNFAASDAWAGQFTGNWPDNKRNQIADWLFSSDTTASGQPKGIGLSMWRFNIGAGSAEQGDNSGIKDEWRRAESFLQPDHTYNWKKQSGQLWFLQAAKQRGVTDFLGFLNSPPVAFTRNGKAFADKGQSNLPPENYSAAAVFLKEVVQGIRIATGVSLNYINPVNEPQWDWSDGGQEGCPYNNEQIAGFTKAISKTFSEAKLPVKILITEAGKINYLYAPEDKSDKGSQINAFFNPRSSTYVGNLPNVYKGIAAHSYFTTSPEDTATAIRKRLHTALNGLEFWQSEYCILGDNAGEINGSGVDLGMDAALYMARVIHSDLTVANAAAWQWWLAISPYNYKDGLIYIDKDKTDGQLRDTKMMWVLGNYSRFIRPGAIRVQAEISDSAALKDLYLSAYKNKDNTLRIVVINNGRTAANASIHCKGLKAGSMRSYTTSAAENLQPGYISGNIVHIPPRSVVTLTGNLSNKQ</sequence>
<evidence type="ECO:0000313" key="3">
    <source>
        <dbReference type="EMBL" id="SKD02133.1"/>
    </source>
</evidence>
<dbReference type="InterPro" id="IPR039514">
    <property type="entry name" value="6GAL-like"/>
</dbReference>
<dbReference type="PANTHER" id="PTHR42767:SF1">
    <property type="entry name" value="ENDO-BETA-1,6-GALACTANASE-LIKE DOMAIN-CONTAINING PROTEIN"/>
    <property type="match status" value="1"/>
</dbReference>
<dbReference type="PANTHER" id="PTHR42767">
    <property type="entry name" value="ENDO-BETA-1,6-GALACTANASE"/>
    <property type="match status" value="1"/>
</dbReference>
<dbReference type="SUPFAM" id="SSF51445">
    <property type="entry name" value="(Trans)glycosidases"/>
    <property type="match status" value="1"/>
</dbReference>
<dbReference type="InterPro" id="IPR039743">
    <property type="entry name" value="6GAL/EXGAL"/>
</dbReference>
<dbReference type="InterPro" id="IPR013780">
    <property type="entry name" value="Glyco_hydro_b"/>
</dbReference>
<reference evidence="3 4" key="1">
    <citation type="submission" date="2017-02" db="EMBL/GenBank/DDBJ databases">
        <authorList>
            <person name="Peterson S.W."/>
        </authorList>
    </citation>
    <scope>NUCLEOTIDE SEQUENCE [LARGE SCALE GENOMIC DNA]</scope>
    <source>
        <strain evidence="3 4">DSM 18108</strain>
    </source>
</reference>
<dbReference type="SUPFAM" id="SSF51011">
    <property type="entry name" value="Glycosyl hydrolase domain"/>
    <property type="match status" value="1"/>
</dbReference>
<dbReference type="Proteomes" id="UP000190166">
    <property type="component" value="Unassembled WGS sequence"/>
</dbReference>
<dbReference type="AlphaFoldDB" id="A0A1T5NPI0"/>
<dbReference type="InterPro" id="IPR017853">
    <property type="entry name" value="GH"/>
</dbReference>
<evidence type="ECO:0000259" key="2">
    <source>
        <dbReference type="Pfam" id="PF17189"/>
    </source>
</evidence>
<evidence type="ECO:0000313" key="4">
    <source>
        <dbReference type="Proteomes" id="UP000190166"/>
    </source>
</evidence>
<dbReference type="GO" id="GO:0004553">
    <property type="term" value="F:hydrolase activity, hydrolyzing O-glycosyl compounds"/>
    <property type="evidence" value="ECO:0007669"/>
    <property type="project" value="InterPro"/>
</dbReference>
<protein>
    <submittedName>
        <fullName evidence="3">O-Glycosyl hydrolase</fullName>
    </submittedName>
</protein>
<keyword evidence="4" id="KW-1185">Reference proteome</keyword>
<dbReference type="Gene3D" id="3.20.20.80">
    <property type="entry name" value="Glycosidases"/>
    <property type="match status" value="1"/>
</dbReference>
<organism evidence="3 4">
    <name type="scientific">Chitinophaga ginsengisegetis</name>
    <dbReference type="NCBI Taxonomy" id="393003"/>
    <lineage>
        <taxon>Bacteria</taxon>
        <taxon>Pseudomonadati</taxon>
        <taxon>Bacteroidota</taxon>
        <taxon>Chitinophagia</taxon>
        <taxon>Chitinophagales</taxon>
        <taxon>Chitinophagaceae</taxon>
        <taxon>Chitinophaga</taxon>
    </lineage>
</organism>
<dbReference type="Pfam" id="PF17189">
    <property type="entry name" value="Glyco_hydro_30C"/>
    <property type="match status" value="1"/>
</dbReference>
<dbReference type="STRING" id="393003.SAMN05660461_2425"/>
<proteinExistence type="predicted"/>
<dbReference type="InterPro" id="IPR033452">
    <property type="entry name" value="GH30_C"/>
</dbReference>
<dbReference type="RefSeq" id="WP_079469604.1">
    <property type="nucleotide sequence ID" value="NZ_FUZZ01000001.1"/>
</dbReference>